<dbReference type="SMART" id="SM00028">
    <property type="entry name" value="TPR"/>
    <property type="match status" value="2"/>
</dbReference>
<dbReference type="EMBL" id="MDLC01000009">
    <property type="protein sequence ID" value="ODS24436.1"/>
    <property type="molecule type" value="Genomic_DNA"/>
</dbReference>
<reference evidence="2 3" key="1">
    <citation type="journal article" date="2016" name="Appl. Environ. Microbiol.">
        <title>Lack of Overt Genome Reduction in the Bryostatin-Producing Bryozoan Symbiont "Candidatus Endobugula sertula".</title>
        <authorList>
            <person name="Miller I.J."/>
            <person name="Vanee N."/>
            <person name="Fong S.S."/>
            <person name="Lim-Fong G.E."/>
            <person name="Kwan J.C."/>
        </authorList>
    </citation>
    <scope>NUCLEOTIDE SEQUENCE [LARGE SCALE GENOMIC DNA]</scope>
    <source>
        <strain evidence="2">AB1-4</strain>
    </source>
</reference>
<dbReference type="InterPro" id="IPR011990">
    <property type="entry name" value="TPR-like_helical_dom_sf"/>
</dbReference>
<dbReference type="InterPro" id="IPR029063">
    <property type="entry name" value="SAM-dependent_MTases_sf"/>
</dbReference>
<dbReference type="InterPro" id="IPR038375">
    <property type="entry name" value="NDUFAF7_sf"/>
</dbReference>
<accession>A0A1D2QSA2</accession>
<dbReference type="STRING" id="62101.AB835_03820"/>
<evidence type="ECO:0000256" key="1">
    <source>
        <dbReference type="PROSITE-ProRule" id="PRU00339"/>
    </source>
</evidence>
<name>A0A1D2QSA2_9GAMM</name>
<evidence type="ECO:0000313" key="2">
    <source>
        <dbReference type="EMBL" id="ODS24436.1"/>
    </source>
</evidence>
<gene>
    <name evidence="2" type="ORF">AB835_03820</name>
</gene>
<dbReference type="AlphaFoldDB" id="A0A1D2QSA2"/>
<feature type="repeat" description="TPR" evidence="1">
    <location>
        <begin position="478"/>
        <end position="511"/>
    </location>
</feature>
<protein>
    <submittedName>
        <fullName evidence="2">Uncharacterized protein</fullName>
    </submittedName>
</protein>
<dbReference type="Proteomes" id="UP000242502">
    <property type="component" value="Unassembled WGS sequence"/>
</dbReference>
<organism evidence="2 3">
    <name type="scientific">Candidatus Endobugula sertula</name>
    <name type="common">Bugula neritina bacterial symbiont</name>
    <dbReference type="NCBI Taxonomy" id="62101"/>
    <lineage>
        <taxon>Bacteria</taxon>
        <taxon>Pseudomonadati</taxon>
        <taxon>Pseudomonadota</taxon>
        <taxon>Gammaproteobacteria</taxon>
        <taxon>Cellvibrionales</taxon>
        <taxon>Cellvibrionaceae</taxon>
        <taxon>Candidatus Endobugula</taxon>
    </lineage>
</organism>
<sequence>MSVINSSVVFEENKPFSECALWNLQREFFLSEGVDAWNRQVPFYVTSNPAVANNHASILLRFMQDWHCKTDTQQRSFYILELGAGSGRFGFYALKRLLALQKRLGLEAINFVYVLTDFTQNNINYWRQHPAWQPFIKRGLVDFARYDAEHDIHITLLESGTVLGAGENAMPPELPCMVVANYVFDSLRHDIFRVQSGELYAAMTVLSTDEANLQAQTALQLNQVDIDYCYQKINGAYYGIEPFDTLLQTYRDQLDNGHFILPIGGLRCLQNLDVLCNNRYLLLAADKGDLELPQVVKSSAPGISLHGSFSVQVNFHALTHYTRRNGGDSLQSPLQPGIATVALLSGMHFADLPETRQAVDYCLHYSSPTALFNVYAYIRDTIEHCPPDTFVALMMMADWDPHIFNQYVDTLLDKLPECSAVTIQAVITGMPIMADHFYYMPGTIDTLSGIALFFQELQDYEQALLYYRKSLAHYGGADHIHYNMGLCYHYLGDNEQATEQFEQALRSNPTLDCAQQWLHTLSEKSPPLKYSNGENILCG</sequence>
<dbReference type="PROSITE" id="PS50293">
    <property type="entry name" value="TPR_REGION"/>
    <property type="match status" value="1"/>
</dbReference>
<comment type="caution">
    <text evidence="2">The sequence shown here is derived from an EMBL/GenBank/DDBJ whole genome shotgun (WGS) entry which is preliminary data.</text>
</comment>
<dbReference type="SUPFAM" id="SSF48452">
    <property type="entry name" value="TPR-like"/>
    <property type="match status" value="1"/>
</dbReference>
<dbReference type="Gene3D" id="1.25.40.10">
    <property type="entry name" value="Tetratricopeptide repeat domain"/>
    <property type="match status" value="1"/>
</dbReference>
<evidence type="ECO:0000313" key="3">
    <source>
        <dbReference type="Proteomes" id="UP000242502"/>
    </source>
</evidence>
<proteinExistence type="predicted"/>
<dbReference type="PROSITE" id="PS50005">
    <property type="entry name" value="TPR"/>
    <property type="match status" value="1"/>
</dbReference>
<dbReference type="Pfam" id="PF13424">
    <property type="entry name" value="TPR_12"/>
    <property type="match status" value="1"/>
</dbReference>
<dbReference type="InterPro" id="IPR019734">
    <property type="entry name" value="TPR_rpt"/>
</dbReference>
<dbReference type="Gene3D" id="3.40.50.12710">
    <property type="match status" value="1"/>
</dbReference>
<keyword evidence="1" id="KW-0802">TPR repeat</keyword>
<dbReference type="SUPFAM" id="SSF53335">
    <property type="entry name" value="S-adenosyl-L-methionine-dependent methyltransferases"/>
    <property type="match status" value="1"/>
</dbReference>